<proteinExistence type="predicted"/>
<comment type="caution">
    <text evidence="3">The sequence shown here is derived from an EMBL/GenBank/DDBJ whole genome shotgun (WGS) entry which is preliminary data.</text>
</comment>
<dbReference type="OrthoDB" id="9805856at2"/>
<sequence>MTAFDRLKKLCDQQGISVNTLEERIGLGKNTLYAWKKKVPGGVNLQKVADYFNVTTDYLLGRTDNPTTSDELGDEDLITFFRLNTQDLSDEDKEKLKEELKDYLEFMKKKLEK</sequence>
<evidence type="ECO:0000313" key="2">
    <source>
        <dbReference type="EMBL" id="MEI5994778.1"/>
    </source>
</evidence>
<reference evidence="3" key="1">
    <citation type="submission" date="2017-05" db="EMBL/GenBank/DDBJ databases">
        <title>The Genome Sequence of Enterococcus sp. 4G2_DIV0659.</title>
        <authorList>
            <consortium name="The Broad Institute Genomics Platform"/>
            <consortium name="The Broad Institute Genomic Center for Infectious Diseases"/>
            <person name="Earl A."/>
            <person name="Manson A."/>
            <person name="Schwartman J."/>
            <person name="Gilmore M."/>
            <person name="Abouelleil A."/>
            <person name="Cao P."/>
            <person name="Chapman S."/>
            <person name="Cusick C."/>
            <person name="Shea T."/>
            <person name="Young S."/>
            <person name="Neafsey D."/>
            <person name="Nusbaum C."/>
            <person name="Birren B."/>
        </authorList>
    </citation>
    <scope>NUCLEOTIDE SEQUENCE [LARGE SCALE GENOMIC DNA]</scope>
    <source>
        <strain evidence="3">4G2_DIV0659</strain>
    </source>
</reference>
<accession>A0A242CH73</accession>
<evidence type="ECO:0000313" key="4">
    <source>
        <dbReference type="Proteomes" id="UP000195139"/>
    </source>
</evidence>
<organism evidence="3">
    <name type="scientific">Candidatus Enterococcus mansonii</name>
    <dbReference type="NCBI Taxonomy" id="1834181"/>
    <lineage>
        <taxon>Bacteria</taxon>
        <taxon>Bacillati</taxon>
        <taxon>Bacillota</taxon>
        <taxon>Bacilli</taxon>
        <taxon>Lactobacillales</taxon>
        <taxon>Enterococcaceae</taxon>
        <taxon>Enterococcus</taxon>
    </lineage>
</organism>
<dbReference type="Proteomes" id="UP000195139">
    <property type="component" value="Unassembled WGS sequence"/>
</dbReference>
<keyword evidence="4" id="KW-1185">Reference proteome</keyword>
<dbReference type="Gene3D" id="1.10.260.40">
    <property type="entry name" value="lambda repressor-like DNA-binding domains"/>
    <property type="match status" value="1"/>
</dbReference>
<evidence type="ECO:0000313" key="3">
    <source>
        <dbReference type="EMBL" id="OTO09587.1"/>
    </source>
</evidence>
<protein>
    <recommendedName>
        <fullName evidence="1">HTH cro/C1-type domain-containing protein</fullName>
    </recommendedName>
</protein>
<dbReference type="EMBL" id="NGLE01000001">
    <property type="protein sequence ID" value="OTO09587.1"/>
    <property type="molecule type" value="Genomic_DNA"/>
</dbReference>
<dbReference type="SMART" id="SM00530">
    <property type="entry name" value="HTH_XRE"/>
    <property type="match status" value="1"/>
</dbReference>
<dbReference type="STRING" id="1834181.A5880_000266"/>
<dbReference type="InterPro" id="IPR010982">
    <property type="entry name" value="Lambda_DNA-bd_dom_sf"/>
</dbReference>
<dbReference type="EMBL" id="NGLE02000001">
    <property type="protein sequence ID" value="MEI5994778.1"/>
    <property type="molecule type" value="Genomic_DNA"/>
</dbReference>
<evidence type="ECO:0000259" key="1">
    <source>
        <dbReference type="PROSITE" id="PS50943"/>
    </source>
</evidence>
<dbReference type="PROSITE" id="PS50943">
    <property type="entry name" value="HTH_CROC1"/>
    <property type="match status" value="1"/>
</dbReference>
<reference evidence="2 4" key="2">
    <citation type="submission" date="2018-07" db="EMBL/GenBank/DDBJ databases">
        <title>The Genome Sequence of Enterococcus sp. DIV0659b.</title>
        <authorList>
            <consortium name="The Broad Institute Genomics Platform"/>
            <consortium name="The Broad Institute Genomic Center for Infectious Diseases"/>
            <person name="Earl A."/>
            <person name="Manson A."/>
            <person name="Schwartman J."/>
            <person name="Gilmore M."/>
            <person name="Abouelleil A."/>
            <person name="Cao P."/>
            <person name="Chapman S."/>
            <person name="Cusick C."/>
            <person name="Shea T."/>
            <person name="Young S."/>
            <person name="Neafsey D."/>
            <person name="Nusbaum C."/>
            <person name="Birren B."/>
        </authorList>
    </citation>
    <scope>NUCLEOTIDE SEQUENCE [LARGE SCALE GENOMIC DNA]</scope>
    <source>
        <strain evidence="2 4">4G2_DIV0659</strain>
    </source>
</reference>
<dbReference type="SUPFAM" id="SSF47413">
    <property type="entry name" value="lambda repressor-like DNA-binding domains"/>
    <property type="match status" value="1"/>
</dbReference>
<dbReference type="Pfam" id="PF12844">
    <property type="entry name" value="HTH_19"/>
    <property type="match status" value="1"/>
</dbReference>
<gene>
    <name evidence="3" type="ORF">A5880_000266</name>
    <name evidence="2" type="ORF">A5880_002364</name>
</gene>
<name>A0A242CH73_9ENTE</name>
<dbReference type="InterPro" id="IPR001387">
    <property type="entry name" value="Cro/C1-type_HTH"/>
</dbReference>
<dbReference type="CDD" id="cd00093">
    <property type="entry name" value="HTH_XRE"/>
    <property type="match status" value="1"/>
</dbReference>
<dbReference type="GO" id="GO:0003677">
    <property type="term" value="F:DNA binding"/>
    <property type="evidence" value="ECO:0007669"/>
    <property type="project" value="InterPro"/>
</dbReference>
<dbReference type="AlphaFoldDB" id="A0A242CH73"/>
<feature type="domain" description="HTH cro/C1-type" evidence="1">
    <location>
        <begin position="7"/>
        <end position="59"/>
    </location>
</feature>
<dbReference type="RefSeq" id="WP_086329229.1">
    <property type="nucleotide sequence ID" value="NZ_NGLE02000001.1"/>
</dbReference>